<dbReference type="RefSeq" id="WP_113952164.1">
    <property type="nucleotide sequence ID" value="NZ_QNQU01000049.1"/>
</dbReference>
<comment type="subcellular location">
    <subcellularLocation>
        <location evidence="1 7">Cell outer membrane</location>
        <topology evidence="1 7">Multi-pass membrane protein</topology>
    </subcellularLocation>
</comment>
<evidence type="ECO:0000259" key="8">
    <source>
        <dbReference type="Pfam" id="PF07715"/>
    </source>
</evidence>
<comment type="caution">
    <text evidence="9">The sequence shown here is derived from an EMBL/GenBank/DDBJ whole genome shotgun (WGS) entry which is preliminary data.</text>
</comment>
<evidence type="ECO:0000256" key="1">
    <source>
        <dbReference type="ARBA" id="ARBA00004571"/>
    </source>
</evidence>
<evidence type="ECO:0000313" key="9">
    <source>
        <dbReference type="EMBL" id="RBQ02198.1"/>
    </source>
</evidence>
<gene>
    <name evidence="9" type="ORF">DRW42_27980</name>
</gene>
<accession>A0A366KL46</accession>
<keyword evidence="5 7" id="KW-0472">Membrane</keyword>
<dbReference type="AlphaFoldDB" id="A0A366KL46"/>
<keyword evidence="6 7" id="KW-0998">Cell outer membrane</keyword>
<dbReference type="SUPFAM" id="SSF56935">
    <property type="entry name" value="Porins"/>
    <property type="match status" value="1"/>
</dbReference>
<dbReference type="OrthoDB" id="9768177at2"/>
<feature type="domain" description="TonB-dependent receptor plug" evidence="8">
    <location>
        <begin position="125"/>
        <end position="230"/>
    </location>
</feature>
<evidence type="ECO:0000256" key="7">
    <source>
        <dbReference type="PROSITE-ProRule" id="PRU01360"/>
    </source>
</evidence>
<dbReference type="NCBIfam" id="TIGR04057">
    <property type="entry name" value="SusC_RagA_signa"/>
    <property type="match status" value="1"/>
</dbReference>
<dbReference type="InterPro" id="IPR039426">
    <property type="entry name" value="TonB-dep_rcpt-like"/>
</dbReference>
<dbReference type="Pfam" id="PF07715">
    <property type="entry name" value="Plug"/>
    <property type="match status" value="1"/>
</dbReference>
<dbReference type="InterPro" id="IPR023997">
    <property type="entry name" value="TonB-dep_OMP_SusC/RagA_CS"/>
</dbReference>
<comment type="similarity">
    <text evidence="7">Belongs to the TonB-dependent receptor family.</text>
</comment>
<dbReference type="Proteomes" id="UP000252081">
    <property type="component" value="Unassembled WGS sequence"/>
</dbReference>
<dbReference type="PROSITE" id="PS52016">
    <property type="entry name" value="TONB_DEPENDENT_REC_3"/>
    <property type="match status" value="1"/>
</dbReference>
<keyword evidence="3 7" id="KW-1134">Transmembrane beta strand</keyword>
<evidence type="ECO:0000256" key="3">
    <source>
        <dbReference type="ARBA" id="ARBA00022452"/>
    </source>
</evidence>
<dbReference type="InterPro" id="IPR037066">
    <property type="entry name" value="Plug_dom_sf"/>
</dbReference>
<dbReference type="Gene3D" id="2.170.130.10">
    <property type="entry name" value="TonB-dependent receptor, plug domain"/>
    <property type="match status" value="1"/>
</dbReference>
<evidence type="ECO:0000256" key="4">
    <source>
        <dbReference type="ARBA" id="ARBA00022692"/>
    </source>
</evidence>
<dbReference type="InterPro" id="IPR012910">
    <property type="entry name" value="Plug_dom"/>
</dbReference>
<protein>
    <submittedName>
        <fullName evidence="9">SusC/RagA family TonB-linked outer membrane protein</fullName>
    </submittedName>
</protein>
<evidence type="ECO:0000256" key="6">
    <source>
        <dbReference type="ARBA" id="ARBA00023237"/>
    </source>
</evidence>
<dbReference type="EMBL" id="QNQU01000049">
    <property type="protein sequence ID" value="RBQ02198.1"/>
    <property type="molecule type" value="Genomic_DNA"/>
</dbReference>
<evidence type="ECO:0000256" key="5">
    <source>
        <dbReference type="ARBA" id="ARBA00023136"/>
    </source>
</evidence>
<sequence>MRLCIYMILFSVLGTGNVFSQVLLKGRVVSAGSGMAVKGATVAVGEVKTVSSDQGGFVLRLPARDRSGAVSSRAVLRVSCVGYADLVRVLDGVQRDSLVLRLVPGENVLEEVTVSTGYNRLPRERATGSFVQVDNRLLERSVSTNITDRLRDVVPGLIFNRTKGLAASEVSIGIRGQSTLFANSQPLVVLDNFPYDGDISNINPNDIESITVLKDAAAASIWGARSGNGVIVLTSKRARKGQALQVGAVANVIFSPQADLTRNLSMSSADFILVEKLLFAKGFYSGTESSVVRAPLTPVVELLIARRDGKISAADADAQIAALEGVDVRREYMDHLGTSALSRQYSANLSGSAGLSSYYFSAGLDDNRLSDRLNSYQRMSLNFSDRFGFLSDRLVLDVKLLFSRSVSSRPNDGFSSLRMSPSQLIYPYAHFANDDGEALAVVKDFRSGFVNTAVANGYLDWAYRPVEDVGFRDKRSEGLDYRFNTVLRYRVIKGLEAEANFQYGKLSGTGSDLFSQDSYFARNLINRFSQVSPGVTSVYPLPLGGIMDRSASSLRTFNFRGQLNYRASVSDFELSSLAGYEWRDLEGESFTNRFYGYNPLNATSAAVDYVGSYPQSYYPPLTGVIPGSDGISGTADRFLSYYGNAALSYKGRYTLSGSVRLDKSNLFGVSANLKGVPLWSMGLMWNVAKEAFYGADFLPVLRFRLSYGYNGNIDKNLSALTTARYFNGQTTLTRQPYAVVLNPPNPELRWERVKIFNAGIDFGSKGNRVSGTLEIYRKTGLDLITDMPFAPSTGVTLFRGNMANTRVQGLDFNVNTVNTAGKWYWTSGFWMSYASEKVTKFFPSSLSTAGNYAQSADAGTLPREGYPLYGVYSYPYAGLDASGEPMGYLNGVLSTDYQAIFASTGINDMIYSGPAKPVVFGSLMNTLRFKGFGISANISYRLGYYFKRNSVGYTSILMGQGGNMDFALRWQHPGDEAFTQVPRLPESASTNRDNMYLLSNVLVERGDHVRLQDVRLSYDLEASKVSFLRSAQVYVYASNLGIIWRANKKGIDPDFQGIPQPVSLAAGIKINL</sequence>
<dbReference type="InterPro" id="IPR023996">
    <property type="entry name" value="TonB-dep_OMP_SusC/RagA"/>
</dbReference>
<dbReference type="InterPro" id="IPR036942">
    <property type="entry name" value="Beta-barrel_TonB_sf"/>
</dbReference>
<dbReference type="NCBIfam" id="TIGR04056">
    <property type="entry name" value="OMP_RagA_SusC"/>
    <property type="match status" value="1"/>
</dbReference>
<evidence type="ECO:0000256" key="2">
    <source>
        <dbReference type="ARBA" id="ARBA00022448"/>
    </source>
</evidence>
<keyword evidence="2 7" id="KW-0813">Transport</keyword>
<dbReference type="GO" id="GO:0009279">
    <property type="term" value="C:cell outer membrane"/>
    <property type="evidence" value="ECO:0007669"/>
    <property type="project" value="UniProtKB-SubCell"/>
</dbReference>
<reference evidence="9 10" key="1">
    <citation type="submission" date="2018-07" db="EMBL/GenBank/DDBJ databases">
        <title>A draft genome of a endophytic bacteria, a new species of Pedobacter.</title>
        <authorList>
            <person name="Zhang Z.D."/>
            <person name="Chen Z.J."/>
        </authorList>
    </citation>
    <scope>NUCLEOTIDE SEQUENCE [LARGE SCALE GENOMIC DNA]</scope>
    <source>
        <strain evidence="9 10">RS10</strain>
    </source>
</reference>
<evidence type="ECO:0000313" key="10">
    <source>
        <dbReference type="Proteomes" id="UP000252081"/>
    </source>
</evidence>
<dbReference type="Gene3D" id="2.40.170.20">
    <property type="entry name" value="TonB-dependent receptor, beta-barrel domain"/>
    <property type="match status" value="1"/>
</dbReference>
<name>A0A366KL46_9SPHI</name>
<proteinExistence type="inferred from homology"/>
<keyword evidence="10" id="KW-1185">Reference proteome</keyword>
<keyword evidence="4 7" id="KW-0812">Transmembrane</keyword>
<organism evidence="9 10">
    <name type="scientific">Pedobacter miscanthi</name>
    <dbReference type="NCBI Taxonomy" id="2259170"/>
    <lineage>
        <taxon>Bacteria</taxon>
        <taxon>Pseudomonadati</taxon>
        <taxon>Bacteroidota</taxon>
        <taxon>Sphingobacteriia</taxon>
        <taxon>Sphingobacteriales</taxon>
        <taxon>Sphingobacteriaceae</taxon>
        <taxon>Pedobacter</taxon>
    </lineage>
</organism>